<evidence type="ECO:0000256" key="1">
    <source>
        <dbReference type="ARBA" id="ARBA00004141"/>
    </source>
</evidence>
<dbReference type="GO" id="GO:0016020">
    <property type="term" value="C:membrane"/>
    <property type="evidence" value="ECO:0007669"/>
    <property type="project" value="UniProtKB-SubCell"/>
</dbReference>
<feature type="transmembrane region" description="Helical" evidence="9">
    <location>
        <begin position="320"/>
        <end position="345"/>
    </location>
</feature>
<dbReference type="InParanoid" id="A0A1Z5K7U9"/>
<evidence type="ECO:0000256" key="2">
    <source>
        <dbReference type="ARBA" id="ARBA00004308"/>
    </source>
</evidence>
<comment type="caution">
    <text evidence="11">The sequence shown here is derived from an EMBL/GenBank/DDBJ whole genome shotgun (WGS) entry which is preliminary data.</text>
</comment>
<dbReference type="PANTHER" id="PTHR31651:SF36">
    <property type="entry name" value="AUXIN EFFLUX CARRIER FAMILY PROTEIN"/>
    <property type="match status" value="1"/>
</dbReference>
<feature type="transmembrane region" description="Helical" evidence="9">
    <location>
        <begin position="166"/>
        <end position="184"/>
    </location>
</feature>
<comment type="function">
    <text evidence="7">Involved in cellular auxin homeostasis by regulating auxin metabolism. Regulates intracellular auxin accumulation at the endoplasmic reticulum and thus auxin availability for nuclear auxin signaling.</text>
</comment>
<evidence type="ECO:0000256" key="7">
    <source>
        <dbReference type="ARBA" id="ARBA00025100"/>
    </source>
</evidence>
<dbReference type="Proteomes" id="UP000198406">
    <property type="component" value="Unassembled WGS sequence"/>
</dbReference>
<dbReference type="GO" id="GO:0012505">
    <property type="term" value="C:endomembrane system"/>
    <property type="evidence" value="ECO:0007669"/>
    <property type="project" value="UniProtKB-SubCell"/>
</dbReference>
<sequence>MRPRFFLSLAYFSVACALITPTLHRRIERRSRGTIHGKKFSPARVVNARPTVTLNASLNPVVVKASLSATAQLLSALGIGGMLAKRNILDKNAVKALSKLTYHVFQPTFLFVSVARTLRSVSNAQKPSLWIMPIAGVVQIAIGASLALVTSRFFRDDTTRRHVQMCTTFANAGPLPLIFSAALLEGSPLAGMAAAAVSFYLLAWSPLFWTFGKIILSGTSSKTENGASNSPLQRVVTGIKQFLSPPVIGSLIGMLLGSVPRLGNLFFGGFLQPVTGACQTLGTAYLPAVMLVLAGSLVLPQDDLENSTAISFKKASPWPFVTLFATRFIVMPLLAYTMCRLLIGAGLLGGHSARSAIFHFILLLQGCTPPAQNAVVLLQLAGLPAQGMAKLLTGLYVASVVPMTLLLSWCLSTSGVLAFL</sequence>
<evidence type="ECO:0000256" key="9">
    <source>
        <dbReference type="SAM" id="Phobius"/>
    </source>
</evidence>
<evidence type="ECO:0000256" key="6">
    <source>
        <dbReference type="ARBA" id="ARBA00023136"/>
    </source>
</evidence>
<keyword evidence="5 9" id="KW-1133">Transmembrane helix</keyword>
<evidence type="ECO:0000256" key="4">
    <source>
        <dbReference type="ARBA" id="ARBA00022692"/>
    </source>
</evidence>
<dbReference type="Pfam" id="PF03547">
    <property type="entry name" value="Mem_trans"/>
    <property type="match status" value="1"/>
</dbReference>
<gene>
    <name evidence="11" type="ORF">FisN_19Lh325</name>
</gene>
<dbReference type="OrthoDB" id="191139at2759"/>
<reference evidence="11 12" key="1">
    <citation type="journal article" date="2015" name="Plant Cell">
        <title>Oil accumulation by the oleaginous diatom Fistulifera solaris as revealed by the genome and transcriptome.</title>
        <authorList>
            <person name="Tanaka T."/>
            <person name="Maeda Y."/>
            <person name="Veluchamy A."/>
            <person name="Tanaka M."/>
            <person name="Abida H."/>
            <person name="Marechal E."/>
            <person name="Bowler C."/>
            <person name="Muto M."/>
            <person name="Sunaga Y."/>
            <person name="Tanaka M."/>
            <person name="Yoshino T."/>
            <person name="Taniguchi T."/>
            <person name="Fukuda Y."/>
            <person name="Nemoto M."/>
            <person name="Matsumoto M."/>
            <person name="Wong P.S."/>
            <person name="Aburatani S."/>
            <person name="Fujibuchi W."/>
        </authorList>
    </citation>
    <scope>NUCLEOTIDE SEQUENCE [LARGE SCALE GENOMIC DNA]</scope>
    <source>
        <strain evidence="11 12">JPCC DA0580</strain>
    </source>
</reference>
<feature type="transmembrane region" description="Helical" evidence="9">
    <location>
        <begin position="280"/>
        <end position="299"/>
    </location>
</feature>
<evidence type="ECO:0000313" key="11">
    <source>
        <dbReference type="EMBL" id="GAX22255.1"/>
    </source>
</evidence>
<accession>A0A1Z5K7U9</accession>
<comment type="subcellular location">
    <subcellularLocation>
        <location evidence="2">Endomembrane system</location>
    </subcellularLocation>
    <subcellularLocation>
        <location evidence="1">Membrane</location>
        <topology evidence="1">Multi-pass membrane protein</topology>
    </subcellularLocation>
</comment>
<dbReference type="InterPro" id="IPR004776">
    <property type="entry name" value="Mem_transp_PIN-like"/>
</dbReference>
<keyword evidence="3" id="KW-0813">Transport</keyword>
<organism evidence="11 12">
    <name type="scientific">Fistulifera solaris</name>
    <name type="common">Oleaginous diatom</name>
    <dbReference type="NCBI Taxonomy" id="1519565"/>
    <lineage>
        <taxon>Eukaryota</taxon>
        <taxon>Sar</taxon>
        <taxon>Stramenopiles</taxon>
        <taxon>Ochrophyta</taxon>
        <taxon>Bacillariophyta</taxon>
        <taxon>Bacillariophyceae</taxon>
        <taxon>Bacillariophycidae</taxon>
        <taxon>Naviculales</taxon>
        <taxon>Naviculaceae</taxon>
        <taxon>Fistulifera</taxon>
    </lineage>
</organism>
<keyword evidence="6 9" id="KW-0472">Membrane</keyword>
<keyword evidence="10" id="KW-0732">Signal</keyword>
<feature type="transmembrane region" description="Helical" evidence="9">
    <location>
        <begin position="130"/>
        <end position="154"/>
    </location>
</feature>
<evidence type="ECO:0000256" key="3">
    <source>
        <dbReference type="ARBA" id="ARBA00022448"/>
    </source>
</evidence>
<evidence type="ECO:0000313" key="12">
    <source>
        <dbReference type="Proteomes" id="UP000198406"/>
    </source>
</evidence>
<protein>
    <recommendedName>
        <fullName evidence="13">Auxin efflux carrier</fullName>
    </recommendedName>
</protein>
<evidence type="ECO:0000256" key="8">
    <source>
        <dbReference type="ARBA" id="ARBA00025752"/>
    </source>
</evidence>
<feature type="transmembrane region" description="Helical" evidence="9">
    <location>
        <begin position="190"/>
        <end position="212"/>
    </location>
</feature>
<dbReference type="PROSITE" id="PS51257">
    <property type="entry name" value="PROKAR_LIPOPROTEIN"/>
    <property type="match status" value="1"/>
</dbReference>
<evidence type="ECO:0000256" key="5">
    <source>
        <dbReference type="ARBA" id="ARBA00022989"/>
    </source>
</evidence>
<evidence type="ECO:0008006" key="13">
    <source>
        <dbReference type="Google" id="ProtNLM"/>
    </source>
</evidence>
<dbReference type="PANTHER" id="PTHR31651">
    <property type="match status" value="1"/>
</dbReference>
<keyword evidence="12" id="KW-1185">Reference proteome</keyword>
<feature type="signal peptide" evidence="10">
    <location>
        <begin position="1"/>
        <end position="17"/>
    </location>
</feature>
<keyword evidence="4 9" id="KW-0812">Transmembrane</keyword>
<feature type="chain" id="PRO_5012916045" description="Auxin efflux carrier" evidence="10">
    <location>
        <begin position="18"/>
        <end position="420"/>
    </location>
</feature>
<dbReference type="AlphaFoldDB" id="A0A1Z5K7U9"/>
<proteinExistence type="inferred from homology"/>
<comment type="similarity">
    <text evidence="8">Belongs to the auxin efflux carrier (TC 2.A.69.2) family.</text>
</comment>
<name>A0A1Z5K7U9_FISSO</name>
<dbReference type="InterPro" id="IPR045033">
    <property type="entry name" value="PILS1/3/4/5/7"/>
</dbReference>
<dbReference type="EMBL" id="BDSP01000179">
    <property type="protein sequence ID" value="GAX22255.1"/>
    <property type="molecule type" value="Genomic_DNA"/>
</dbReference>
<feature type="transmembrane region" description="Helical" evidence="9">
    <location>
        <begin position="395"/>
        <end position="419"/>
    </location>
</feature>
<dbReference type="GO" id="GO:0055085">
    <property type="term" value="P:transmembrane transport"/>
    <property type="evidence" value="ECO:0007669"/>
    <property type="project" value="InterPro"/>
</dbReference>
<evidence type="ECO:0000256" key="10">
    <source>
        <dbReference type="SAM" id="SignalP"/>
    </source>
</evidence>